<evidence type="ECO:0000313" key="1">
    <source>
        <dbReference type="EMBL" id="MEN7549444.1"/>
    </source>
</evidence>
<accession>A0AAW9S8Y6</accession>
<evidence type="ECO:0000313" key="2">
    <source>
        <dbReference type="Proteomes" id="UP001403385"/>
    </source>
</evidence>
<reference evidence="1 2" key="1">
    <citation type="submission" date="2024-04" db="EMBL/GenBank/DDBJ databases">
        <title>Novel genus in family Flammeovirgaceae.</title>
        <authorList>
            <person name="Nguyen T.H."/>
            <person name="Vuong T.Q."/>
            <person name="Le H."/>
            <person name="Kim S.-G."/>
        </authorList>
    </citation>
    <scope>NUCLEOTIDE SEQUENCE [LARGE SCALE GENOMIC DNA]</scope>
    <source>
        <strain evidence="1 2">JCM 23209</strain>
    </source>
</reference>
<proteinExistence type="predicted"/>
<dbReference type="EMBL" id="JBDKWZ010000008">
    <property type="protein sequence ID" value="MEN7549444.1"/>
    <property type="molecule type" value="Genomic_DNA"/>
</dbReference>
<dbReference type="RefSeq" id="WP_346822218.1">
    <property type="nucleotide sequence ID" value="NZ_JBDKWZ010000008.1"/>
</dbReference>
<dbReference type="AlphaFoldDB" id="A0AAW9S8Y6"/>
<organism evidence="1 2">
    <name type="scientific">Rapidithrix thailandica</name>
    <dbReference type="NCBI Taxonomy" id="413964"/>
    <lineage>
        <taxon>Bacteria</taxon>
        <taxon>Pseudomonadati</taxon>
        <taxon>Bacteroidota</taxon>
        <taxon>Cytophagia</taxon>
        <taxon>Cytophagales</taxon>
        <taxon>Flammeovirgaceae</taxon>
        <taxon>Rapidithrix</taxon>
    </lineage>
</organism>
<dbReference type="InterPro" id="IPR027375">
    <property type="entry name" value="DKNYY"/>
</dbReference>
<gene>
    <name evidence="1" type="ORF">AAG747_16090</name>
</gene>
<dbReference type="Proteomes" id="UP001403385">
    <property type="component" value="Unassembled WGS sequence"/>
</dbReference>
<comment type="caution">
    <text evidence="1">The sequence shown here is derived from an EMBL/GenBank/DDBJ whole genome shotgun (WGS) entry which is preliminary data.</text>
</comment>
<keyword evidence="2" id="KW-1185">Reference proteome</keyword>
<protein>
    <submittedName>
        <fullName evidence="1">DKNYY domain-containing protein</fullName>
    </submittedName>
</protein>
<name>A0AAW9S8Y6_9BACT</name>
<dbReference type="Pfam" id="PF13644">
    <property type="entry name" value="DKNYY"/>
    <property type="match status" value="5"/>
</dbReference>
<sequence>MNTYQIIDNQVWCHGVLMLEADAGSFEELSGWYGKDKNHVYYKYDILPELNPETIRILSGDFLADDQRVYFSNNLLERDLPTLEILDHGFHKDKNGVYYYSAKVKQADPVSFKSLNCNYGVDAYHAFCGETLLAEADIQNFTALSHCFAKDQRQVYYFSSVLKKADAATFALFDSPKNSAGCIGRDKNFLFHGESVFLDVDRDTFELIDGWYNKDRHHVYHFTKKLLGIDPVSFYIFNETYIADKNHIYTRNFDTPKIICKNHGDFKDLGRGYYSTDKAVFHIDHKEAISPHIDSFERLGNSAWATDNEYVFFCGDKVTSATKEQITLFFAYIKIKEQLYYMGVDKPIEEVDVATFEELYHGFAKDQHRLYYEMEPIENSDPDSFRYVDKDLYADNRQVYHIEYYDGYGMLDIIEGIDTSKFRRLERGYFTDDQSVYFYEHPLPEADPSTFEILAYGYSRDHSRVYYREKLLPGLNTNQLQIIHHCIASDQNQVFYEEQRLDLELAELKILDEHYILDNHKVYRDGQLLEGTIDAASFSKINNFFYRDKNHIYHHNYPLDLDPDKTVIYDETYAVDGRKVYFLEHELTKLSANTFEVLKYNFARDHQYVYYREDWIEGADAATFEVVSYSQYRDKNHQYKIRYNKVSIDE</sequence>